<reference evidence="2" key="1">
    <citation type="journal article" date="2019" name="Int. J. Syst. Evol. Microbiol.">
        <title>The Global Catalogue of Microorganisms (GCM) 10K type strain sequencing project: providing services to taxonomists for standard genome sequencing and annotation.</title>
        <authorList>
            <consortium name="The Broad Institute Genomics Platform"/>
            <consortium name="The Broad Institute Genome Sequencing Center for Infectious Disease"/>
            <person name="Wu L."/>
            <person name="Ma J."/>
        </authorList>
    </citation>
    <scope>NUCLEOTIDE SEQUENCE [LARGE SCALE GENOMIC DNA]</scope>
    <source>
        <strain evidence="2">KCTC 62192</strain>
    </source>
</reference>
<dbReference type="Proteomes" id="UP001595443">
    <property type="component" value="Unassembled WGS sequence"/>
</dbReference>
<dbReference type="RefSeq" id="WP_377832369.1">
    <property type="nucleotide sequence ID" value="NZ_JBHRSK010000004.1"/>
</dbReference>
<protein>
    <submittedName>
        <fullName evidence="1">Uncharacterized protein</fullName>
    </submittedName>
</protein>
<dbReference type="EMBL" id="JBHRSK010000004">
    <property type="protein sequence ID" value="MFC2967721.1"/>
    <property type="molecule type" value="Genomic_DNA"/>
</dbReference>
<accession>A0ABV7AFN4</accession>
<sequence length="166" mass="18631">MTKKTGKDIVSAPENALTFSSDDFDADVYASVARKARLQDLRLCESNYFSKPECFMEAEETGKELSQGFYGEMSGHSFSSDSGLLVGGYVWGADVRFGRKKALKMKCEYVLIYSGLEGADAEYVRLYFKKIARFTSYPYFRAHFAHHSAASGLRLPPLPSLNDRMD</sequence>
<organism evidence="1 2">
    <name type="scientific">Acidimangrovimonas pyrenivorans</name>
    <dbReference type="NCBI Taxonomy" id="2030798"/>
    <lineage>
        <taxon>Bacteria</taxon>
        <taxon>Pseudomonadati</taxon>
        <taxon>Pseudomonadota</taxon>
        <taxon>Alphaproteobacteria</taxon>
        <taxon>Rhodobacterales</taxon>
        <taxon>Paracoccaceae</taxon>
        <taxon>Acidimangrovimonas</taxon>
    </lineage>
</organism>
<evidence type="ECO:0000313" key="2">
    <source>
        <dbReference type="Proteomes" id="UP001595443"/>
    </source>
</evidence>
<proteinExistence type="predicted"/>
<evidence type="ECO:0000313" key="1">
    <source>
        <dbReference type="EMBL" id="MFC2967721.1"/>
    </source>
</evidence>
<name>A0ABV7AFN4_9RHOB</name>
<keyword evidence="2" id="KW-1185">Reference proteome</keyword>
<comment type="caution">
    <text evidence="1">The sequence shown here is derived from an EMBL/GenBank/DDBJ whole genome shotgun (WGS) entry which is preliminary data.</text>
</comment>
<gene>
    <name evidence="1" type="ORF">ACFOES_06420</name>
</gene>